<gene>
    <name evidence="2" type="ORF">SAMN05421812_101719</name>
</gene>
<dbReference type="AlphaFoldDB" id="A0A239H6F5"/>
<evidence type="ECO:0000313" key="2">
    <source>
        <dbReference type="EMBL" id="SNS76977.1"/>
    </source>
</evidence>
<feature type="transmembrane region" description="Helical" evidence="1">
    <location>
        <begin position="20"/>
        <end position="40"/>
    </location>
</feature>
<evidence type="ECO:0000313" key="3">
    <source>
        <dbReference type="Proteomes" id="UP000198362"/>
    </source>
</evidence>
<keyword evidence="1" id="KW-0812">Transmembrane</keyword>
<keyword evidence="1" id="KW-1133">Transmembrane helix</keyword>
<protein>
    <submittedName>
        <fullName evidence="2">Uncharacterized protein</fullName>
    </submittedName>
</protein>
<dbReference type="EMBL" id="FZPH01000001">
    <property type="protein sequence ID" value="SNS76977.1"/>
    <property type="molecule type" value="Genomic_DNA"/>
</dbReference>
<proteinExistence type="predicted"/>
<name>A0A239H6F5_9ACTN</name>
<dbReference type="Proteomes" id="UP000198362">
    <property type="component" value="Unassembled WGS sequence"/>
</dbReference>
<keyword evidence="1" id="KW-0472">Membrane</keyword>
<organism evidence="2 3">
    <name type="scientific">Asanoa hainanensis</name>
    <dbReference type="NCBI Taxonomy" id="560556"/>
    <lineage>
        <taxon>Bacteria</taxon>
        <taxon>Bacillati</taxon>
        <taxon>Actinomycetota</taxon>
        <taxon>Actinomycetes</taxon>
        <taxon>Micromonosporales</taxon>
        <taxon>Micromonosporaceae</taxon>
        <taxon>Asanoa</taxon>
    </lineage>
</organism>
<accession>A0A239H6F5</accession>
<keyword evidence="3" id="KW-1185">Reference proteome</keyword>
<sequence>MLDLDVPSGEEVPRRRFGVSQLAVAVLVAMTAAAVGTHLVEDRRRQIGEQATVSLTTLVARAGSGGSDGRTMTIEGSVAVANSGPLPVAVDEVRGDAGGLTFLSTSTATVRPGVDYVLVTITADCAQGFTDPGQAVLKVRTADGQTRVTSSMMIVQGTPWATSHEQICRPVSRAGP</sequence>
<evidence type="ECO:0000256" key="1">
    <source>
        <dbReference type="SAM" id="Phobius"/>
    </source>
</evidence>
<reference evidence="2 3" key="1">
    <citation type="submission" date="2017-06" db="EMBL/GenBank/DDBJ databases">
        <authorList>
            <person name="Kim H.J."/>
            <person name="Triplett B.A."/>
        </authorList>
    </citation>
    <scope>NUCLEOTIDE SEQUENCE [LARGE SCALE GENOMIC DNA]</scope>
    <source>
        <strain evidence="2 3">CGMCC 4.5593</strain>
    </source>
</reference>